<feature type="region of interest" description="Disordered" evidence="15">
    <location>
        <begin position="1"/>
        <end position="22"/>
    </location>
</feature>
<evidence type="ECO:0000256" key="15">
    <source>
        <dbReference type="SAM" id="MobiDB-lite"/>
    </source>
</evidence>
<dbReference type="Gene3D" id="1.10.3590.10">
    <property type="entry name" value="acid-sensing ion channel 1 domain"/>
    <property type="match status" value="2"/>
</dbReference>
<feature type="compositionally biased region" description="Basic residues" evidence="15">
    <location>
        <begin position="7"/>
        <end position="22"/>
    </location>
</feature>
<dbReference type="NCBIfam" id="TIGR00859">
    <property type="entry name" value="ENaC"/>
    <property type="match status" value="1"/>
</dbReference>
<comment type="subcellular location">
    <subcellularLocation>
        <location evidence="1">Cell membrane</location>
        <topology evidence="1">Multi-pass membrane protein</topology>
    </subcellularLocation>
</comment>
<evidence type="ECO:0000256" key="4">
    <source>
        <dbReference type="ARBA" id="ARBA00022475"/>
    </source>
</evidence>
<dbReference type="GO" id="GO:0016746">
    <property type="term" value="F:acyltransferase activity"/>
    <property type="evidence" value="ECO:0007669"/>
    <property type="project" value="InterPro"/>
</dbReference>
<evidence type="ECO:0000256" key="1">
    <source>
        <dbReference type="ARBA" id="ARBA00004651"/>
    </source>
</evidence>
<dbReference type="AlphaFoldDB" id="A0A670JQ55"/>
<reference evidence="17 18" key="1">
    <citation type="journal article" date="2019" name="Proc. Natl. Acad. Sci. U.S.A.">
        <title>Regulatory changes in pterin and carotenoid genes underlie balanced color polymorphisms in the wall lizard.</title>
        <authorList>
            <person name="Andrade P."/>
            <person name="Pinho C."/>
            <person name="Perez I de Lanuza G."/>
            <person name="Afonso S."/>
            <person name="Brejcha J."/>
            <person name="Rubin C.J."/>
            <person name="Wallerman O."/>
            <person name="Pereira P."/>
            <person name="Sabatino S.J."/>
            <person name="Bellati A."/>
            <person name="Pellitteri-Rosa D."/>
            <person name="Bosakova Z."/>
            <person name="Bunikis I."/>
            <person name="Carretero M.A."/>
            <person name="Feiner N."/>
            <person name="Marsik P."/>
            <person name="Pauperio F."/>
            <person name="Salvi D."/>
            <person name="Soler L."/>
            <person name="While G.M."/>
            <person name="Uller T."/>
            <person name="Font E."/>
            <person name="Andersson L."/>
            <person name="Carneiro M."/>
        </authorList>
    </citation>
    <scope>NUCLEOTIDE SEQUENCE</scope>
</reference>
<dbReference type="Gene3D" id="1.10.287.770">
    <property type="entry name" value="YojJ-like"/>
    <property type="match status" value="1"/>
</dbReference>
<dbReference type="FunFam" id="1.10.3590.10:FF:000002">
    <property type="entry name" value="acid-sensing ion channel 1 isoform X2"/>
    <property type="match status" value="1"/>
</dbReference>
<dbReference type="Proteomes" id="UP000472272">
    <property type="component" value="Chromosome 13"/>
</dbReference>
<evidence type="ECO:0000256" key="2">
    <source>
        <dbReference type="ARBA" id="ARBA00022448"/>
    </source>
</evidence>
<comment type="catalytic activity">
    <reaction evidence="14">
        <text>Na(+)(in) = Na(+)(out)</text>
        <dbReference type="Rhea" id="RHEA:34963"/>
        <dbReference type="ChEBI" id="CHEBI:29101"/>
    </reaction>
</comment>
<proteinExistence type="predicted"/>
<evidence type="ECO:0000256" key="8">
    <source>
        <dbReference type="ARBA" id="ARBA00023065"/>
    </source>
</evidence>
<dbReference type="PROSITE" id="PS01206">
    <property type="entry name" value="ASC"/>
    <property type="match status" value="1"/>
</dbReference>
<dbReference type="PANTHER" id="PTHR11690">
    <property type="entry name" value="AMILORIDE-SENSITIVE SODIUM CHANNEL-RELATED"/>
    <property type="match status" value="1"/>
</dbReference>
<dbReference type="CDD" id="cd07989">
    <property type="entry name" value="LPLAT_AGPAT-like"/>
    <property type="match status" value="1"/>
</dbReference>
<protein>
    <submittedName>
        <fullName evidence="17">Acid sensing ion channel subunit 2</fullName>
    </submittedName>
</protein>
<dbReference type="GeneTree" id="ENSGT00940000154991"/>
<name>A0A670JQ55_PODMU</name>
<reference evidence="17" key="3">
    <citation type="submission" date="2025-09" db="UniProtKB">
        <authorList>
            <consortium name="Ensembl"/>
        </authorList>
    </citation>
    <scope>IDENTIFICATION</scope>
</reference>
<keyword evidence="6" id="KW-1133">Transmembrane helix</keyword>
<dbReference type="InterPro" id="IPR020903">
    <property type="entry name" value="ENaC_CS"/>
</dbReference>
<keyword evidence="3" id="KW-0894">Sodium channel</keyword>
<dbReference type="Gene3D" id="1.10.287.820">
    <property type="entry name" value="Acid-sensing ion channel domain"/>
    <property type="match status" value="1"/>
</dbReference>
<keyword evidence="13" id="KW-0407">Ion channel</keyword>
<evidence type="ECO:0000259" key="16">
    <source>
        <dbReference type="SMART" id="SM00563"/>
    </source>
</evidence>
<dbReference type="SMART" id="SM00563">
    <property type="entry name" value="PlsC"/>
    <property type="match status" value="1"/>
</dbReference>
<evidence type="ECO:0000313" key="17">
    <source>
        <dbReference type="Ensembl" id="ENSPMRP00000025112.1"/>
    </source>
</evidence>
<dbReference type="FunFam" id="1.10.287.770:FF:000001">
    <property type="entry name" value="Acid-sensing ion channel subunit 1"/>
    <property type="match status" value="1"/>
</dbReference>
<keyword evidence="2" id="KW-0813">Transport</keyword>
<keyword evidence="10" id="KW-1015">Disulfide bond</keyword>
<keyword evidence="12" id="KW-0739">Sodium transport</keyword>
<evidence type="ECO:0000256" key="7">
    <source>
        <dbReference type="ARBA" id="ARBA00023053"/>
    </source>
</evidence>
<evidence type="ECO:0000256" key="11">
    <source>
        <dbReference type="ARBA" id="ARBA00023180"/>
    </source>
</evidence>
<dbReference type="InterPro" id="IPR002123">
    <property type="entry name" value="Plipid/glycerol_acylTrfase"/>
</dbReference>
<dbReference type="Pfam" id="PF00858">
    <property type="entry name" value="ASC"/>
    <property type="match status" value="1"/>
</dbReference>
<dbReference type="Pfam" id="PF15248">
    <property type="entry name" value="DUF4587"/>
    <property type="match status" value="1"/>
</dbReference>
<keyword evidence="11" id="KW-0325">Glycoprotein</keyword>
<evidence type="ECO:0000256" key="14">
    <source>
        <dbReference type="ARBA" id="ARBA00036239"/>
    </source>
</evidence>
<dbReference type="Ensembl" id="ENSPMRT00000026649.1">
    <property type="protein sequence ID" value="ENSPMRP00000025112.1"/>
    <property type="gene ID" value="ENSPMRG00000016236.1"/>
</dbReference>
<accession>A0A670JQ55</accession>
<dbReference type="FunFam" id="1.10.287.820:FF:000001">
    <property type="entry name" value="acid-sensing ion channel 1 isoform X2"/>
    <property type="match status" value="1"/>
</dbReference>
<sequence length="811" mass="91954">MAAAAQQRRRGSRGRPRQRPLRPRLPGLRAVRWRRAAPARRALWLLAVGASLGLLLAWSSNRLLHWLAFPSHTTVRTEWSRQLAFPAVTLCNNNPLRFPRLSKGDLYYAGNWLGLLLPNRTARPLLAELLRAEPERLRWFAKLADFRLFLPPRHFGGISEDFVDRLGHRLDDMLLSCKFRGEQCGPHNFSAVFTKYGKCYMFNSGEDGHPLLTTFKGGTGNGLEIMLDIQQDEYLPIWGETDETTFEAGVKVQIHSQSEPPFVQELGFGVAPGFQTFVATQEQRLTYLPPPWGECRSSDFGLDFFPIYSITACRIDCETRYVVENCNCRMVHMPGDAPFCTPEQYKECAEPALVVLGEKDSSYCVCQMPCNLTRYNKELSMVKIPSKTSAKYLEKKFNKSEKYISENILVLDIFFEALNYETIEQKKAYEVAALLGDIGGQMGLFIGASILTILEIFDYIYELIKEKLLDLLGQEEEEGSHDENVIPQQPEVTILQQLPWATSVPPTSSKAGHIREDLMDLMMIQNAQMHQVIMNNLAMSAVAHFENSPTQSLAQVSHVPWQIEDEEEDDPAPLVFHHHYAPYPSILPFMGWQSPSRVQQQPAIRHVGPDLQLMGRQDREPVPPPPPPSATGTVMADVPPASGIAEVLPDRCLILSKKELKYMGPMGIICWLCKFILLDRNNKRSARETMDHITRTLLQQNLRVWVYPEGTRNRTATLRPFKRGVFSVAVKAQIPIIPVVTSYYQQPPNLKDGQKPFFCRDKWIIQILPKIETRGLGPEEVPALADSTQKLMLDTFNEINGHIVLEKDTGE</sequence>
<keyword evidence="18" id="KW-1185">Reference proteome</keyword>
<keyword evidence="7" id="KW-0915">Sodium</keyword>
<evidence type="ECO:0000256" key="6">
    <source>
        <dbReference type="ARBA" id="ARBA00022989"/>
    </source>
</evidence>
<organism evidence="17 18">
    <name type="scientific">Podarcis muralis</name>
    <name type="common">Wall lizard</name>
    <name type="synonym">Lacerta muralis</name>
    <dbReference type="NCBI Taxonomy" id="64176"/>
    <lineage>
        <taxon>Eukaryota</taxon>
        <taxon>Metazoa</taxon>
        <taxon>Chordata</taxon>
        <taxon>Craniata</taxon>
        <taxon>Vertebrata</taxon>
        <taxon>Euteleostomi</taxon>
        <taxon>Lepidosauria</taxon>
        <taxon>Squamata</taxon>
        <taxon>Bifurcata</taxon>
        <taxon>Unidentata</taxon>
        <taxon>Episquamata</taxon>
        <taxon>Laterata</taxon>
        <taxon>Lacertibaenia</taxon>
        <taxon>Lacertidae</taxon>
        <taxon>Podarcis</taxon>
    </lineage>
</organism>
<evidence type="ECO:0000313" key="18">
    <source>
        <dbReference type="Proteomes" id="UP000472272"/>
    </source>
</evidence>
<reference evidence="17" key="2">
    <citation type="submission" date="2025-08" db="UniProtKB">
        <authorList>
            <consortium name="Ensembl"/>
        </authorList>
    </citation>
    <scope>IDENTIFICATION</scope>
</reference>
<evidence type="ECO:0000256" key="9">
    <source>
        <dbReference type="ARBA" id="ARBA00023136"/>
    </source>
</evidence>
<evidence type="ECO:0000256" key="12">
    <source>
        <dbReference type="ARBA" id="ARBA00023201"/>
    </source>
</evidence>
<dbReference type="PANTHER" id="PTHR11690:SF128">
    <property type="entry name" value="ACID-SENSING ION CHANNEL 2"/>
    <property type="match status" value="1"/>
</dbReference>
<dbReference type="InterPro" id="IPR027904">
    <property type="entry name" value="DUF4587"/>
</dbReference>
<dbReference type="InterPro" id="IPR004724">
    <property type="entry name" value="ENaC_chordates"/>
</dbReference>
<dbReference type="PRINTS" id="PR01078">
    <property type="entry name" value="AMINACHANNEL"/>
</dbReference>
<dbReference type="GO" id="GO:0015280">
    <property type="term" value="F:ligand-gated sodium channel activity"/>
    <property type="evidence" value="ECO:0007669"/>
    <property type="project" value="InterPro"/>
</dbReference>
<keyword evidence="8" id="KW-0406">Ion transport</keyword>
<evidence type="ECO:0000256" key="13">
    <source>
        <dbReference type="ARBA" id="ARBA00023303"/>
    </source>
</evidence>
<dbReference type="Pfam" id="PF01553">
    <property type="entry name" value="Acyltransferase"/>
    <property type="match status" value="1"/>
</dbReference>
<keyword evidence="5" id="KW-0812">Transmembrane</keyword>
<dbReference type="InterPro" id="IPR001873">
    <property type="entry name" value="ENaC"/>
</dbReference>
<feature type="domain" description="Phospholipid/glycerol acyltransferase" evidence="16">
    <location>
        <begin position="635"/>
        <end position="744"/>
    </location>
</feature>
<evidence type="ECO:0000256" key="10">
    <source>
        <dbReference type="ARBA" id="ARBA00023157"/>
    </source>
</evidence>
<evidence type="ECO:0000256" key="3">
    <source>
        <dbReference type="ARBA" id="ARBA00022461"/>
    </source>
</evidence>
<keyword evidence="4" id="KW-1003">Cell membrane</keyword>
<dbReference type="GO" id="GO:0005886">
    <property type="term" value="C:plasma membrane"/>
    <property type="evidence" value="ECO:0007669"/>
    <property type="project" value="UniProtKB-SubCell"/>
</dbReference>
<evidence type="ECO:0000256" key="5">
    <source>
        <dbReference type="ARBA" id="ARBA00022692"/>
    </source>
</evidence>
<keyword evidence="9" id="KW-0472">Membrane</keyword>
<dbReference type="SUPFAM" id="SSF69593">
    <property type="entry name" value="Glycerol-3-phosphate (1)-acyltransferase"/>
    <property type="match status" value="1"/>
</dbReference>